<evidence type="ECO:0000256" key="1">
    <source>
        <dbReference type="SAM" id="Phobius"/>
    </source>
</evidence>
<feature type="transmembrane region" description="Helical" evidence="1">
    <location>
        <begin position="79"/>
        <end position="102"/>
    </location>
</feature>
<dbReference type="RefSeq" id="WP_181600413.1">
    <property type="nucleotide sequence ID" value="NZ_CP059378.1"/>
</dbReference>
<dbReference type="KEGG" id="cint:HZF06_12555"/>
<reference evidence="2 3" key="1">
    <citation type="submission" date="2020-07" db="EMBL/GenBank/DDBJ databases">
        <title>Electron transfer.</title>
        <authorList>
            <person name="Huang L."/>
            <person name="Liu X."/>
            <person name="Zhou S."/>
        </authorList>
    </citation>
    <scope>NUCLEOTIDE SEQUENCE [LARGE SCALE GENOMIC DNA]</scope>
    <source>
        <strain evidence="2 3">Lx1</strain>
    </source>
</reference>
<keyword evidence="1" id="KW-0812">Transmembrane</keyword>
<organism evidence="2 3">
    <name type="scientific">Clostridium intestinale</name>
    <dbReference type="NCBI Taxonomy" id="36845"/>
    <lineage>
        <taxon>Bacteria</taxon>
        <taxon>Bacillati</taxon>
        <taxon>Bacillota</taxon>
        <taxon>Clostridia</taxon>
        <taxon>Eubacteriales</taxon>
        <taxon>Clostridiaceae</taxon>
        <taxon>Clostridium</taxon>
    </lineage>
</organism>
<keyword evidence="1" id="KW-0472">Membrane</keyword>
<dbReference type="Pfam" id="PF09858">
    <property type="entry name" value="DUF2085"/>
    <property type="match status" value="1"/>
</dbReference>
<protein>
    <submittedName>
        <fullName evidence="2">DUF2085 domain-containing protein</fullName>
    </submittedName>
</protein>
<evidence type="ECO:0000313" key="2">
    <source>
        <dbReference type="EMBL" id="QLY77934.1"/>
    </source>
</evidence>
<gene>
    <name evidence="2" type="ORF">HZF06_12555</name>
</gene>
<sequence>MKFFSNTCHQKADRSFFINKYQFPLCARCTGLLLGYILGILFLFFFPPFPTLICLSFLAIMFADWFVQHKKIKESTNYRRLITGFLCGLGIIDILSNTYLLLKNIY</sequence>
<name>A0A7D6ZUM4_9CLOT</name>
<keyword evidence="1" id="KW-1133">Transmembrane helix</keyword>
<accession>A0A7D6ZUM4</accession>
<feature type="transmembrane region" description="Helical" evidence="1">
    <location>
        <begin position="49"/>
        <end position="67"/>
    </location>
</feature>
<dbReference type="EMBL" id="CP059378">
    <property type="protein sequence ID" value="QLY77934.1"/>
    <property type="molecule type" value="Genomic_DNA"/>
</dbReference>
<dbReference type="AlphaFoldDB" id="A0A7D6ZUM4"/>
<proteinExistence type="predicted"/>
<dbReference type="Proteomes" id="UP000512286">
    <property type="component" value="Chromosome"/>
</dbReference>
<dbReference type="InterPro" id="IPR019206">
    <property type="entry name" value="DUF2085_TM"/>
</dbReference>
<feature type="transmembrane region" description="Helical" evidence="1">
    <location>
        <begin position="21"/>
        <end position="43"/>
    </location>
</feature>
<evidence type="ECO:0000313" key="3">
    <source>
        <dbReference type="Proteomes" id="UP000512286"/>
    </source>
</evidence>